<keyword evidence="1" id="KW-0472">Membrane</keyword>
<dbReference type="EMBL" id="MWBO01000058">
    <property type="protein sequence ID" value="OQA51883.1"/>
    <property type="molecule type" value="Genomic_DNA"/>
</dbReference>
<keyword evidence="1" id="KW-1133">Transmembrane helix</keyword>
<feature type="transmembrane region" description="Helical" evidence="1">
    <location>
        <begin position="15"/>
        <end position="38"/>
    </location>
</feature>
<evidence type="ECO:0000313" key="2">
    <source>
        <dbReference type="EMBL" id="OQA51883.1"/>
    </source>
</evidence>
<feature type="transmembrane region" description="Helical" evidence="1">
    <location>
        <begin position="44"/>
        <end position="62"/>
    </location>
</feature>
<gene>
    <name evidence="2" type="ORF">BWY43_00771</name>
</gene>
<protein>
    <submittedName>
        <fullName evidence="2">Uncharacterized protein</fullName>
    </submittedName>
</protein>
<accession>A0A1V5SC93</accession>
<keyword evidence="1" id="KW-0812">Transmembrane</keyword>
<reference evidence="2" key="1">
    <citation type="submission" date="2017-02" db="EMBL/GenBank/DDBJ databases">
        <title>Delving into the versatile metabolic prowess of the omnipresent phylum Bacteroidetes.</title>
        <authorList>
            <person name="Nobu M.K."/>
            <person name="Mei R."/>
            <person name="Narihiro T."/>
            <person name="Kuroda K."/>
            <person name="Liu W.-T."/>
        </authorList>
    </citation>
    <scope>NUCLEOTIDE SEQUENCE</scope>
    <source>
        <strain evidence="2">ADurb.Bin280</strain>
    </source>
</reference>
<organism evidence="2">
    <name type="scientific">candidate division WS2 bacterium ADurb.Bin280</name>
    <dbReference type="NCBI Taxonomy" id="1852829"/>
    <lineage>
        <taxon>Bacteria</taxon>
        <taxon>candidate division WS2</taxon>
    </lineage>
</organism>
<evidence type="ECO:0000256" key="1">
    <source>
        <dbReference type="SAM" id="Phobius"/>
    </source>
</evidence>
<proteinExistence type="predicted"/>
<name>A0A1V5SC93_9BACT</name>
<comment type="caution">
    <text evidence="2">The sequence shown here is derived from an EMBL/GenBank/DDBJ whole genome shotgun (WGS) entry which is preliminary data.</text>
</comment>
<dbReference type="Proteomes" id="UP000485367">
    <property type="component" value="Unassembled WGS sequence"/>
</dbReference>
<dbReference type="AlphaFoldDB" id="A0A1V5SC93"/>
<sequence length="232" mass="26087">MEDVKERIDLLGSRIAVVPWELVCIFGAIPLLVTALMWAYDPKMLVIVLTVIVSTVTASYLISRCLARNNLLALLIAEAMKDVAKIAQVSSERGGSPIYRLRFNDDRQVIATGHNFDRAMAVLRQNHLTPSVCDMRVRSFRQTVDQSEWMYDVAFIAARADLKAIAERCVSEKALQRALILQFKRQVADHNPRNMIGMLELQPKAPEDIELSFGFSAKVVDITRIEGESPDE</sequence>